<evidence type="ECO:0000313" key="3">
    <source>
        <dbReference type="Proteomes" id="UP000193944"/>
    </source>
</evidence>
<name>A0A1Y1X3J5_9FUNG</name>
<feature type="signal peptide" evidence="1">
    <location>
        <begin position="1"/>
        <end position="23"/>
    </location>
</feature>
<evidence type="ECO:0000256" key="1">
    <source>
        <dbReference type="SAM" id="SignalP"/>
    </source>
</evidence>
<accession>A0A1Y1X3J5</accession>
<dbReference type="Proteomes" id="UP000193944">
    <property type="component" value="Unassembled WGS sequence"/>
</dbReference>
<keyword evidence="1" id="KW-0732">Signal</keyword>
<comment type="caution">
    <text evidence="2">The sequence shown here is derived from an EMBL/GenBank/DDBJ whole genome shotgun (WGS) entry which is preliminary data.</text>
</comment>
<evidence type="ECO:0000313" key="2">
    <source>
        <dbReference type="EMBL" id="ORX80272.1"/>
    </source>
</evidence>
<protein>
    <submittedName>
        <fullName evidence="2">Uncharacterized protein</fullName>
    </submittedName>
</protein>
<dbReference type="EMBL" id="MCFG01000150">
    <property type="protein sequence ID" value="ORX80272.1"/>
    <property type="molecule type" value="Genomic_DNA"/>
</dbReference>
<reference evidence="2 3" key="2">
    <citation type="submission" date="2016-08" db="EMBL/GenBank/DDBJ databases">
        <title>Pervasive Adenine N6-methylation of Active Genes in Fungi.</title>
        <authorList>
            <consortium name="DOE Joint Genome Institute"/>
            <person name="Mondo S.J."/>
            <person name="Dannebaum R.O."/>
            <person name="Kuo R.C."/>
            <person name="Labutti K."/>
            <person name="Haridas S."/>
            <person name="Kuo A."/>
            <person name="Salamov A."/>
            <person name="Ahrendt S.R."/>
            <person name="Lipzen A."/>
            <person name="Sullivan W."/>
            <person name="Andreopoulos W.B."/>
            <person name="Clum A."/>
            <person name="Lindquist E."/>
            <person name="Daum C."/>
            <person name="Ramamoorthy G.K."/>
            <person name="Gryganskyi A."/>
            <person name="Culley D."/>
            <person name="Magnuson J.K."/>
            <person name="James T.Y."/>
            <person name="O'Malley M.A."/>
            <person name="Stajich J.E."/>
            <person name="Spatafora J.W."/>
            <person name="Visel A."/>
            <person name="Grigoriev I.V."/>
        </authorList>
    </citation>
    <scope>NUCLEOTIDE SEQUENCE [LARGE SCALE GENOMIC DNA]</scope>
    <source>
        <strain evidence="2 3">S4</strain>
    </source>
</reference>
<proteinExistence type="predicted"/>
<sequence>MKSSYYLIVLITFVLSFLNKVNAINVNDFEFGKEGHYYIKTSSLLVFSNKAYLSSCLYNQSKKNINCYFKDEKYNSEKLYVNIPLYHIDEFKENDIPKSSTIFHAFINDYQNDQCVSDEIAATSRFGIKENKKMYFNKNENYGNCFEFEMEGVKEPKRLYYSTVLIEKQK</sequence>
<dbReference type="AlphaFoldDB" id="A0A1Y1X3J5"/>
<feature type="chain" id="PRO_5011965634" evidence="1">
    <location>
        <begin position="24"/>
        <end position="170"/>
    </location>
</feature>
<organism evidence="2 3">
    <name type="scientific">Anaeromyces robustus</name>
    <dbReference type="NCBI Taxonomy" id="1754192"/>
    <lineage>
        <taxon>Eukaryota</taxon>
        <taxon>Fungi</taxon>
        <taxon>Fungi incertae sedis</taxon>
        <taxon>Chytridiomycota</taxon>
        <taxon>Chytridiomycota incertae sedis</taxon>
        <taxon>Neocallimastigomycetes</taxon>
        <taxon>Neocallimastigales</taxon>
        <taxon>Neocallimastigaceae</taxon>
        <taxon>Anaeromyces</taxon>
    </lineage>
</organism>
<reference evidence="2 3" key="1">
    <citation type="submission" date="2016-08" db="EMBL/GenBank/DDBJ databases">
        <title>A Parts List for Fungal Cellulosomes Revealed by Comparative Genomics.</title>
        <authorList>
            <consortium name="DOE Joint Genome Institute"/>
            <person name="Haitjema C.H."/>
            <person name="Gilmore S.P."/>
            <person name="Henske J.K."/>
            <person name="Solomon K.V."/>
            <person name="De Groot R."/>
            <person name="Kuo A."/>
            <person name="Mondo S.J."/>
            <person name="Salamov A.A."/>
            <person name="Labutti K."/>
            <person name="Zhao Z."/>
            <person name="Chiniquy J."/>
            <person name="Barry K."/>
            <person name="Brewer H.M."/>
            <person name="Purvine S.O."/>
            <person name="Wright A.T."/>
            <person name="Boxma B."/>
            <person name="Van Alen T."/>
            <person name="Hackstein J.H."/>
            <person name="Baker S.E."/>
            <person name="Grigoriev I.V."/>
            <person name="O'Malley M.A."/>
        </authorList>
    </citation>
    <scope>NUCLEOTIDE SEQUENCE [LARGE SCALE GENOMIC DNA]</scope>
    <source>
        <strain evidence="2 3">S4</strain>
    </source>
</reference>
<keyword evidence="3" id="KW-1185">Reference proteome</keyword>
<gene>
    <name evidence="2" type="ORF">BCR32DRAFT_327765</name>
</gene>